<keyword evidence="3" id="KW-1185">Reference proteome</keyword>
<feature type="region of interest" description="Disordered" evidence="1">
    <location>
        <begin position="182"/>
        <end position="310"/>
    </location>
</feature>
<dbReference type="SUPFAM" id="SSF56672">
    <property type="entry name" value="DNA/RNA polymerases"/>
    <property type="match status" value="1"/>
</dbReference>
<gene>
    <name evidence="2" type="ORF">RSOLAG22IIIB_09049</name>
</gene>
<name>A0A0K6FX81_9AGAM</name>
<dbReference type="Proteomes" id="UP000044841">
    <property type="component" value="Unassembled WGS sequence"/>
</dbReference>
<dbReference type="InterPro" id="IPR052055">
    <property type="entry name" value="Hepadnavirus_pol/RT"/>
</dbReference>
<dbReference type="EMBL" id="CYGV01001191">
    <property type="protein sequence ID" value="CUA70723.1"/>
    <property type="molecule type" value="Genomic_DNA"/>
</dbReference>
<dbReference type="PANTHER" id="PTHR33050:SF7">
    <property type="entry name" value="RIBONUCLEASE H"/>
    <property type="match status" value="1"/>
</dbReference>
<dbReference type="InterPro" id="IPR043502">
    <property type="entry name" value="DNA/RNA_pol_sf"/>
</dbReference>
<evidence type="ECO:0000256" key="1">
    <source>
        <dbReference type="SAM" id="MobiDB-lite"/>
    </source>
</evidence>
<feature type="compositionally biased region" description="Low complexity" evidence="1">
    <location>
        <begin position="280"/>
        <end position="297"/>
    </location>
</feature>
<evidence type="ECO:0000313" key="3">
    <source>
        <dbReference type="Proteomes" id="UP000044841"/>
    </source>
</evidence>
<protein>
    <submittedName>
        <fullName evidence="2">Uncharacterized protein</fullName>
    </submittedName>
</protein>
<sequence>MSHPDSSTLSVPKTRLHRPDLAHDLPVDIHKKVIPNALTKVFRKGWKIGFPLTILAPSFLDSPDAERLTKAVVKAVTDPSTSIANNAEARAVLKLLQDELAMDMPTWTAAWAQLIILIRTYLPSAHSAWRQHWHNIWARKEQKWHCLMEYDKRIRSYATQQNFDPGCWNKELWDEIIDKDRDRMAQGRAPPTITSYQPPYLPPRPIPNNPHQTTSLPPPPPPYIGSHRKPGLHTSDNRHPSPHRNRNSSAAGRSLSRGLTRDGASMERHSASDSTYHPDAPSTIPSASTSATYAPSAKLPATEPSCVPSGDPRKVSTLLIPNNWEAKIRALGLWDQYSDVPQNLREGFRIGVTKPVNTTFTPPNHKSALDRPDVILAHINAEVDAGRYFGPYTPIHLQQLIGPFTSAPLGVVEKPGAPGKFRIIQDFSYNSPNAPTPPVNNHINPDEFTCSWGFFDDVVRALASAPPGSMAATLDVDAAYRQMPIHPDDQPHIVFFWDGLCWVDTRAPFGLTSSNGIFVSMCWPRAEDDANWWIDTLSTEHIGSSIAAPPPMESLSIFTDASTSFGIGVIIDKEYLSSRLMSGWKSDGRDIGWAEAIAIEIALAWIIFKGFRKTSITIHCDNQGVVYAWKAGRSRNPHQNDAITRITAMALEHNIHIQIQYVNTKDNPADLPSRNVLPPDTIKARNPPKIPDHLIDFLSPFM</sequence>
<proteinExistence type="predicted"/>
<accession>A0A0K6FX81</accession>
<feature type="compositionally biased region" description="Pro residues" evidence="1">
    <location>
        <begin position="199"/>
        <end position="208"/>
    </location>
</feature>
<dbReference type="PANTHER" id="PTHR33050">
    <property type="entry name" value="REVERSE TRANSCRIPTASE DOMAIN-CONTAINING PROTEIN"/>
    <property type="match status" value="1"/>
</dbReference>
<evidence type="ECO:0000313" key="2">
    <source>
        <dbReference type="EMBL" id="CUA70723.1"/>
    </source>
</evidence>
<reference evidence="2 3" key="1">
    <citation type="submission" date="2015-07" db="EMBL/GenBank/DDBJ databases">
        <authorList>
            <person name="Noorani M."/>
        </authorList>
    </citation>
    <scope>NUCLEOTIDE SEQUENCE [LARGE SCALE GENOMIC DNA]</scope>
    <source>
        <strain evidence="2">BBA 69670</strain>
    </source>
</reference>
<dbReference type="AlphaFoldDB" id="A0A0K6FX81"/>
<organism evidence="2 3">
    <name type="scientific">Rhizoctonia solani</name>
    <dbReference type="NCBI Taxonomy" id="456999"/>
    <lineage>
        <taxon>Eukaryota</taxon>
        <taxon>Fungi</taxon>
        <taxon>Dikarya</taxon>
        <taxon>Basidiomycota</taxon>
        <taxon>Agaricomycotina</taxon>
        <taxon>Agaricomycetes</taxon>
        <taxon>Cantharellales</taxon>
        <taxon>Ceratobasidiaceae</taxon>
        <taxon>Rhizoctonia</taxon>
    </lineage>
</organism>